<evidence type="ECO:0000259" key="1">
    <source>
        <dbReference type="PROSITE" id="PS50930"/>
    </source>
</evidence>
<dbReference type="Gene3D" id="2.40.50.1020">
    <property type="entry name" value="LytTr DNA-binding domain"/>
    <property type="match status" value="1"/>
</dbReference>
<reference evidence="3" key="1">
    <citation type="journal article" date="2023" name="Int. J. Syst. Evol. Microbiol.">
        <title>Claveliimonas bilis gen. nov., sp. nov., deoxycholic acid-producing bacteria isolated from human faeces, and reclassification of Sellimonas monacensis Zenner et al. 2021 as Claveliimonas monacensis comb. nov.</title>
        <authorList>
            <person name="Hisatomi A."/>
            <person name="Kastawa N.W.E.P.G."/>
            <person name="Song I."/>
            <person name="Ohkuma M."/>
            <person name="Fukiya S."/>
            <person name="Sakamoto M."/>
        </authorList>
    </citation>
    <scope>NUCLEOTIDE SEQUENCE [LARGE SCALE GENOMIC DNA]</scope>
    <source>
        <strain evidence="3">12BBH14</strain>
    </source>
</reference>
<dbReference type="PANTHER" id="PTHR37299">
    <property type="entry name" value="TRANSCRIPTIONAL REGULATOR-RELATED"/>
    <property type="match status" value="1"/>
</dbReference>
<organism evidence="2 3">
    <name type="scientific">Claveliimonas bilis</name>
    <dbReference type="NCBI Taxonomy" id="3028070"/>
    <lineage>
        <taxon>Bacteria</taxon>
        <taxon>Bacillati</taxon>
        <taxon>Bacillota</taxon>
        <taxon>Clostridia</taxon>
        <taxon>Lachnospirales</taxon>
        <taxon>Lachnospiraceae</taxon>
        <taxon>Claveliimonas</taxon>
    </lineage>
</organism>
<gene>
    <name evidence="2" type="ORF">Lac1_03560</name>
</gene>
<sequence>MQKILAFCKEGKDPEGIEHKVEEYLKELQENEKWFIILPCRKNEIVLEEGEISFIERDKRVTRIHTEQGDVITTMKVSEVYTHLDHTRFVLCHNSFIVNMEKIRIFNRSEITLRSGEVIPISRSHWKNTKETFDNWAGRYMKRFRQAKKPSEEEQTGSEEE</sequence>
<accession>A0ABN6YU74</accession>
<dbReference type="EMBL" id="AP027742">
    <property type="protein sequence ID" value="BDZ76173.1"/>
    <property type="molecule type" value="Genomic_DNA"/>
</dbReference>
<dbReference type="InterPro" id="IPR007492">
    <property type="entry name" value="LytTR_DNA-bd_dom"/>
</dbReference>
<dbReference type="SMART" id="SM00850">
    <property type="entry name" value="LytTR"/>
    <property type="match status" value="1"/>
</dbReference>
<dbReference type="Proteomes" id="UP001305815">
    <property type="component" value="Chromosome"/>
</dbReference>
<dbReference type="PANTHER" id="PTHR37299:SF1">
    <property type="entry name" value="STAGE 0 SPORULATION PROTEIN A HOMOLOG"/>
    <property type="match status" value="1"/>
</dbReference>
<dbReference type="PROSITE" id="PS50930">
    <property type="entry name" value="HTH_LYTTR"/>
    <property type="match status" value="1"/>
</dbReference>
<evidence type="ECO:0000313" key="3">
    <source>
        <dbReference type="Proteomes" id="UP001305815"/>
    </source>
</evidence>
<dbReference type="RefSeq" id="WP_316266097.1">
    <property type="nucleotide sequence ID" value="NZ_AP027742.1"/>
</dbReference>
<dbReference type="Pfam" id="PF04397">
    <property type="entry name" value="LytTR"/>
    <property type="match status" value="1"/>
</dbReference>
<dbReference type="InterPro" id="IPR046947">
    <property type="entry name" value="LytR-like"/>
</dbReference>
<proteinExistence type="predicted"/>
<keyword evidence="3" id="KW-1185">Reference proteome</keyword>
<name>A0ABN6YU74_9FIRM</name>
<protein>
    <recommendedName>
        <fullName evidence="1">HTH LytTR-type domain-containing protein</fullName>
    </recommendedName>
</protein>
<evidence type="ECO:0000313" key="2">
    <source>
        <dbReference type="EMBL" id="BDZ76173.1"/>
    </source>
</evidence>
<feature type="domain" description="HTH LytTR-type" evidence="1">
    <location>
        <begin position="36"/>
        <end position="135"/>
    </location>
</feature>